<keyword evidence="3" id="KW-0863">Zinc-finger</keyword>
<evidence type="ECO:0000259" key="5">
    <source>
        <dbReference type="PROSITE" id="PS51795"/>
    </source>
</evidence>
<comment type="similarity">
    <text evidence="1">Belongs to the FLZ family.</text>
</comment>
<comment type="caution">
    <text evidence="6">The sequence shown here is derived from an EMBL/GenBank/DDBJ whole genome shotgun (WGS) entry which is preliminary data.</text>
</comment>
<keyword evidence="7" id="KW-1185">Reference proteome</keyword>
<dbReference type="PANTHER" id="PTHR46057">
    <property type="entry name" value="FCS-LIKE ZINC FINGER 1-RELATED"/>
    <property type="match status" value="1"/>
</dbReference>
<feature type="domain" description="FLZ-type" evidence="5">
    <location>
        <begin position="90"/>
        <end position="130"/>
    </location>
</feature>
<dbReference type="EMBL" id="BQNB010013620">
    <property type="protein sequence ID" value="GJT18202.1"/>
    <property type="molecule type" value="Genomic_DNA"/>
</dbReference>
<evidence type="ECO:0000313" key="6">
    <source>
        <dbReference type="EMBL" id="GJT18202.1"/>
    </source>
</evidence>
<evidence type="ECO:0000256" key="3">
    <source>
        <dbReference type="ARBA" id="ARBA00022771"/>
    </source>
</evidence>
<evidence type="ECO:0000256" key="4">
    <source>
        <dbReference type="PROSITE-ProRule" id="PRU01131"/>
    </source>
</evidence>
<reference evidence="6" key="1">
    <citation type="journal article" date="2022" name="Int. J. Mol. Sci.">
        <title>Draft Genome of Tanacetum Coccineum: Genomic Comparison of Closely Related Tanacetum-Family Plants.</title>
        <authorList>
            <person name="Yamashiro T."/>
            <person name="Shiraishi A."/>
            <person name="Nakayama K."/>
            <person name="Satake H."/>
        </authorList>
    </citation>
    <scope>NUCLEOTIDE SEQUENCE</scope>
</reference>
<proteinExistence type="inferred from homology"/>
<keyword evidence="2" id="KW-0479">Metal-binding</keyword>
<dbReference type="Pfam" id="PF04570">
    <property type="entry name" value="zf-FLZ"/>
    <property type="match status" value="1"/>
</dbReference>
<evidence type="ECO:0000256" key="2">
    <source>
        <dbReference type="ARBA" id="ARBA00022723"/>
    </source>
</evidence>
<dbReference type="PROSITE" id="PS51795">
    <property type="entry name" value="ZF_FLZ"/>
    <property type="match status" value="1"/>
</dbReference>
<feature type="zinc finger region" description="FLZ-type" evidence="4">
    <location>
        <begin position="90"/>
        <end position="130"/>
    </location>
</feature>
<accession>A0ABQ5BWA6</accession>
<sequence>MDQTSTPTTKRPYFLEENNGLASISDLENGLSLSIPSSSSNEDVHNNNNRVISRPICSPRKIKNLESFSSFGYASPRSGGRNRFEEPQPHFLDNCFLCKKMLGRNRDIFMYRGEHDFAVKMCRAEQIDID</sequence>
<organism evidence="6 7">
    <name type="scientific">Tanacetum coccineum</name>
    <dbReference type="NCBI Taxonomy" id="301880"/>
    <lineage>
        <taxon>Eukaryota</taxon>
        <taxon>Viridiplantae</taxon>
        <taxon>Streptophyta</taxon>
        <taxon>Embryophyta</taxon>
        <taxon>Tracheophyta</taxon>
        <taxon>Spermatophyta</taxon>
        <taxon>Magnoliopsida</taxon>
        <taxon>eudicotyledons</taxon>
        <taxon>Gunneridae</taxon>
        <taxon>Pentapetalae</taxon>
        <taxon>asterids</taxon>
        <taxon>campanulids</taxon>
        <taxon>Asterales</taxon>
        <taxon>Asteraceae</taxon>
        <taxon>Asteroideae</taxon>
        <taxon>Anthemideae</taxon>
        <taxon>Anthemidinae</taxon>
        <taxon>Tanacetum</taxon>
    </lineage>
</organism>
<evidence type="ECO:0000313" key="7">
    <source>
        <dbReference type="Proteomes" id="UP001151760"/>
    </source>
</evidence>
<dbReference type="PANTHER" id="PTHR46057:SF9">
    <property type="entry name" value="FCS-LIKE ZINC FINGER 1"/>
    <property type="match status" value="1"/>
</dbReference>
<name>A0ABQ5BWA6_9ASTR</name>
<evidence type="ECO:0000256" key="1">
    <source>
        <dbReference type="ARBA" id="ARBA00009374"/>
    </source>
</evidence>
<reference evidence="6" key="2">
    <citation type="submission" date="2022-01" db="EMBL/GenBank/DDBJ databases">
        <authorList>
            <person name="Yamashiro T."/>
            <person name="Shiraishi A."/>
            <person name="Satake H."/>
            <person name="Nakayama K."/>
        </authorList>
    </citation>
    <scope>NUCLEOTIDE SEQUENCE</scope>
</reference>
<dbReference type="InterPro" id="IPR044533">
    <property type="entry name" value="FLZ1/2/3"/>
</dbReference>
<keyword evidence="3" id="KW-0862">Zinc</keyword>
<gene>
    <name evidence="6" type="ORF">Tco_0876908</name>
</gene>
<dbReference type="InterPro" id="IPR007650">
    <property type="entry name" value="Zf-FLZ_dom"/>
</dbReference>
<dbReference type="Proteomes" id="UP001151760">
    <property type="component" value="Unassembled WGS sequence"/>
</dbReference>
<protein>
    <submittedName>
        <fullName evidence="6">Zf-FLZ domain-containing protein</fullName>
    </submittedName>
</protein>